<dbReference type="GeneID" id="24135384"/>
<evidence type="ECO:0000313" key="4">
    <source>
        <dbReference type="Proteomes" id="UP000030745"/>
    </source>
</evidence>
<dbReference type="InterPro" id="IPR011990">
    <property type="entry name" value="TPR-like_helical_dom_sf"/>
</dbReference>
<dbReference type="PANTHER" id="PTHR11102:SF160">
    <property type="entry name" value="ERAD-ASSOCIATED E3 UBIQUITIN-PROTEIN LIGASE COMPONENT HRD3"/>
    <property type="match status" value="1"/>
</dbReference>
<comment type="similarity">
    <text evidence="1">Belongs to the sel-1 family.</text>
</comment>
<accession>A0A067C2J6</accession>
<evidence type="ECO:0000256" key="1">
    <source>
        <dbReference type="ARBA" id="ARBA00038101"/>
    </source>
</evidence>
<dbReference type="Proteomes" id="UP000030745">
    <property type="component" value="Unassembled WGS sequence"/>
</dbReference>
<dbReference type="EMBL" id="KK583303">
    <property type="protein sequence ID" value="KDO20761.1"/>
    <property type="molecule type" value="Genomic_DNA"/>
</dbReference>
<dbReference type="AlphaFoldDB" id="A0A067C2J6"/>
<feature type="region of interest" description="Disordered" evidence="2">
    <location>
        <begin position="32"/>
        <end position="51"/>
    </location>
</feature>
<dbReference type="SUPFAM" id="SSF81901">
    <property type="entry name" value="HCP-like"/>
    <property type="match status" value="2"/>
</dbReference>
<feature type="compositionally biased region" description="Polar residues" evidence="2">
    <location>
        <begin position="37"/>
        <end position="51"/>
    </location>
</feature>
<protein>
    <submittedName>
        <fullName evidence="3">Uncharacterized protein</fullName>
    </submittedName>
</protein>
<dbReference type="InterPro" id="IPR050767">
    <property type="entry name" value="Sel1_AlgK"/>
</dbReference>
<dbReference type="VEuPathDB" id="FungiDB:SPRG_13512"/>
<dbReference type="SMART" id="SM00671">
    <property type="entry name" value="SEL1"/>
    <property type="match status" value="6"/>
</dbReference>
<keyword evidence="4" id="KW-1185">Reference proteome</keyword>
<dbReference type="PANTHER" id="PTHR11102">
    <property type="entry name" value="SEL-1-LIKE PROTEIN"/>
    <property type="match status" value="1"/>
</dbReference>
<evidence type="ECO:0000313" key="3">
    <source>
        <dbReference type="EMBL" id="KDO20761.1"/>
    </source>
</evidence>
<dbReference type="STRING" id="695850.A0A067C2J6"/>
<gene>
    <name evidence="3" type="ORF">SPRG_13512</name>
</gene>
<dbReference type="OrthoDB" id="64419at2759"/>
<dbReference type="Gene3D" id="1.25.40.10">
    <property type="entry name" value="Tetratricopeptide repeat domain"/>
    <property type="match status" value="2"/>
</dbReference>
<sequence length="326" mass="35363">MLRRLLGRPARSSAAIDADISAVVATLREMGREGSSRMLTPSTVASMLSTKTTSPSQLYRMGQAILENGEVESHPAELEKVKLLWVAAMEAGDHNAKFSYARLLKQGQGFSKPDVISATKHFKQLADARHPWGTFAYAEALRTGDGTKKNVSKAFELYLLCAQSNLPPAYMAVANLYITGDGVDKNVPEALQWYQKAAESGDMHAKSLLGDWHYNGLHELPVNRTLGVGLRQEAAAAGVPNAMFNMGCVYMEGASDVGIEKNEVVAYQLFQQAAMKGHALAMMNVAVMLRDGIGITRNVAAAREWLQVLAPIDIHAKEALAALPHE</sequence>
<dbReference type="Pfam" id="PF08238">
    <property type="entry name" value="Sel1"/>
    <property type="match status" value="6"/>
</dbReference>
<dbReference type="KEGG" id="spar:SPRG_13512"/>
<name>A0A067C2J6_SAPPC</name>
<reference evidence="3 4" key="1">
    <citation type="journal article" date="2013" name="PLoS Genet.">
        <title>Distinctive expansion of potential virulence genes in the genome of the oomycete fish pathogen Saprolegnia parasitica.</title>
        <authorList>
            <person name="Jiang R.H."/>
            <person name="de Bruijn I."/>
            <person name="Haas B.J."/>
            <person name="Belmonte R."/>
            <person name="Lobach L."/>
            <person name="Christie J."/>
            <person name="van den Ackerveken G."/>
            <person name="Bottin A."/>
            <person name="Bulone V."/>
            <person name="Diaz-Moreno S.M."/>
            <person name="Dumas B."/>
            <person name="Fan L."/>
            <person name="Gaulin E."/>
            <person name="Govers F."/>
            <person name="Grenville-Briggs L.J."/>
            <person name="Horner N.R."/>
            <person name="Levin J.Z."/>
            <person name="Mammella M."/>
            <person name="Meijer H.J."/>
            <person name="Morris P."/>
            <person name="Nusbaum C."/>
            <person name="Oome S."/>
            <person name="Phillips A.J."/>
            <person name="van Rooyen D."/>
            <person name="Rzeszutek E."/>
            <person name="Saraiva M."/>
            <person name="Secombes C.J."/>
            <person name="Seidl M.F."/>
            <person name="Snel B."/>
            <person name="Stassen J.H."/>
            <person name="Sykes S."/>
            <person name="Tripathy S."/>
            <person name="van den Berg H."/>
            <person name="Vega-Arreguin J.C."/>
            <person name="Wawra S."/>
            <person name="Young S.K."/>
            <person name="Zeng Q."/>
            <person name="Dieguez-Uribeondo J."/>
            <person name="Russ C."/>
            <person name="Tyler B.M."/>
            <person name="van West P."/>
        </authorList>
    </citation>
    <scope>NUCLEOTIDE SEQUENCE [LARGE SCALE GENOMIC DNA]</scope>
    <source>
        <strain evidence="3 4">CBS 223.65</strain>
    </source>
</reference>
<dbReference type="OMA" id="FSYALCM"/>
<dbReference type="InterPro" id="IPR006597">
    <property type="entry name" value="Sel1-like"/>
</dbReference>
<proteinExistence type="inferred from homology"/>
<organism evidence="3 4">
    <name type="scientific">Saprolegnia parasitica (strain CBS 223.65)</name>
    <dbReference type="NCBI Taxonomy" id="695850"/>
    <lineage>
        <taxon>Eukaryota</taxon>
        <taxon>Sar</taxon>
        <taxon>Stramenopiles</taxon>
        <taxon>Oomycota</taxon>
        <taxon>Saprolegniomycetes</taxon>
        <taxon>Saprolegniales</taxon>
        <taxon>Saprolegniaceae</taxon>
        <taxon>Saprolegnia</taxon>
    </lineage>
</organism>
<dbReference type="RefSeq" id="XP_012208499.1">
    <property type="nucleotide sequence ID" value="XM_012353109.1"/>
</dbReference>
<evidence type="ECO:0000256" key="2">
    <source>
        <dbReference type="SAM" id="MobiDB-lite"/>
    </source>
</evidence>